<gene>
    <name evidence="4" type="ORF">TIFTF001_023893</name>
</gene>
<dbReference type="AlphaFoldDB" id="A0AA88AMH0"/>
<accession>A0AA88AMH0</accession>
<name>A0AA88AMH0_FICCA</name>
<dbReference type="Pfam" id="PF04578">
    <property type="entry name" value="DUF594"/>
    <property type="match status" value="1"/>
</dbReference>
<feature type="transmembrane region" description="Helical" evidence="2">
    <location>
        <begin position="353"/>
        <end position="375"/>
    </location>
</feature>
<protein>
    <recommendedName>
        <fullName evidence="3">DUF4220 domain-containing protein</fullName>
    </recommendedName>
</protein>
<dbReference type="EMBL" id="BTGU01000053">
    <property type="protein sequence ID" value="GMN54765.1"/>
    <property type="molecule type" value="Genomic_DNA"/>
</dbReference>
<proteinExistence type="predicted"/>
<feature type="transmembrane region" description="Helical" evidence="2">
    <location>
        <begin position="321"/>
        <end position="341"/>
    </location>
</feature>
<evidence type="ECO:0000259" key="3">
    <source>
        <dbReference type="Pfam" id="PF13968"/>
    </source>
</evidence>
<evidence type="ECO:0000313" key="4">
    <source>
        <dbReference type="EMBL" id="GMN54765.1"/>
    </source>
</evidence>
<feature type="transmembrane region" description="Helical" evidence="2">
    <location>
        <begin position="119"/>
        <end position="136"/>
    </location>
</feature>
<organism evidence="4 5">
    <name type="scientific">Ficus carica</name>
    <name type="common">Common fig</name>
    <dbReference type="NCBI Taxonomy" id="3494"/>
    <lineage>
        <taxon>Eukaryota</taxon>
        <taxon>Viridiplantae</taxon>
        <taxon>Streptophyta</taxon>
        <taxon>Embryophyta</taxon>
        <taxon>Tracheophyta</taxon>
        <taxon>Spermatophyta</taxon>
        <taxon>Magnoliopsida</taxon>
        <taxon>eudicotyledons</taxon>
        <taxon>Gunneridae</taxon>
        <taxon>Pentapetalae</taxon>
        <taxon>rosids</taxon>
        <taxon>fabids</taxon>
        <taxon>Rosales</taxon>
        <taxon>Moraceae</taxon>
        <taxon>Ficeae</taxon>
        <taxon>Ficus</taxon>
    </lineage>
</organism>
<evidence type="ECO:0000256" key="2">
    <source>
        <dbReference type="SAM" id="Phobius"/>
    </source>
</evidence>
<feature type="transmembrane region" description="Helical" evidence="2">
    <location>
        <begin position="47"/>
        <end position="70"/>
    </location>
</feature>
<feature type="transmembrane region" description="Helical" evidence="2">
    <location>
        <begin position="16"/>
        <end position="35"/>
    </location>
</feature>
<feature type="transmembrane region" description="Helical" evidence="2">
    <location>
        <begin position="142"/>
        <end position="159"/>
    </location>
</feature>
<dbReference type="InterPro" id="IPR007658">
    <property type="entry name" value="DUF594"/>
</dbReference>
<feature type="domain" description="DUF4220" evidence="3">
    <location>
        <begin position="52"/>
        <end position="415"/>
    </location>
</feature>
<dbReference type="InterPro" id="IPR025315">
    <property type="entry name" value="DUF4220"/>
</dbReference>
<feature type="region of interest" description="Disordered" evidence="1">
    <location>
        <begin position="187"/>
        <end position="208"/>
    </location>
</feature>
<keyword evidence="5" id="KW-1185">Reference proteome</keyword>
<comment type="caution">
    <text evidence="4">The sequence shown here is derived from an EMBL/GenBank/DDBJ whole genome shotgun (WGS) entry which is preliminary data.</text>
</comment>
<sequence length="702" mass="79954">MELPIPKKVLKLWDEWHLRGCIILSLFLQAFLVLFASSRRRSKRTFVLFLIWSAYLLADWVAAVAIGAIIKTQGDICDPSNGNVALFAFWASFLLLHLGGPDSITSFALEDNELWLRHLLALVLQGVAAAYSMFLTLPSNKLWLPTMLVFVVGIFKYGERTFALYLASRERIADSASTSLPNVWAQAESTSTRTTTRMSTSTPTSARAYPGHDIQEAEASTEGQEISYSSMEIYLCDELSKYLKCSDEIILVELAYKLFQIFKGLIVNLVPSSDLFRVKISRPFLKDEHTVGTLRVIEYELSLFYEILHTKVVAARRRVGFVFRFISFFFIISASALFFSSEKHSDQLQNFDIGLTYALLIGAVVLDFLSLIRLISSDWMLGAFKGRSWKKYVPSVIVKRRRWSESIFQYNLISYCLDEHPKCVYNFGGYVFGRRILDKLKMALFSSSEIVTEDLKLFIFAQLKARSENLRNSIDGMMACCYRGQLTLMSSPSYDKLKWSISRFKFAETLLLWHVATELIIGAEKRSSSSSISTNGDGKLVRPNKRICKVISDYMFYLMTMQPLMMSPFLGNWEIVFQDTCAEAKRFFHKYQISCDGDHSKACEKIMSVETKSDKLAAEVKGDSESKSLLFDACKLAKELRALEEGPWAVMDRMWAELMSYAAVNCESVMHAQQQGKGGELLSFTWLLMYHHGFGFQLSYDE</sequence>
<feature type="transmembrane region" description="Helical" evidence="2">
    <location>
        <begin position="82"/>
        <end position="99"/>
    </location>
</feature>
<reference evidence="4" key="1">
    <citation type="submission" date="2023-07" db="EMBL/GenBank/DDBJ databases">
        <title>draft genome sequence of fig (Ficus carica).</title>
        <authorList>
            <person name="Takahashi T."/>
            <person name="Nishimura K."/>
        </authorList>
    </citation>
    <scope>NUCLEOTIDE SEQUENCE</scope>
</reference>
<evidence type="ECO:0000256" key="1">
    <source>
        <dbReference type="SAM" id="MobiDB-lite"/>
    </source>
</evidence>
<keyword evidence="2" id="KW-0472">Membrane</keyword>
<dbReference type="PANTHER" id="PTHR31325">
    <property type="entry name" value="OS01G0798800 PROTEIN-RELATED"/>
    <property type="match status" value="1"/>
</dbReference>
<feature type="compositionally biased region" description="Low complexity" evidence="1">
    <location>
        <begin position="189"/>
        <end position="205"/>
    </location>
</feature>
<dbReference type="Proteomes" id="UP001187192">
    <property type="component" value="Unassembled WGS sequence"/>
</dbReference>
<keyword evidence="2" id="KW-1133">Transmembrane helix</keyword>
<dbReference type="Pfam" id="PF13968">
    <property type="entry name" value="DUF4220"/>
    <property type="match status" value="1"/>
</dbReference>
<keyword evidence="2" id="KW-0812">Transmembrane</keyword>
<evidence type="ECO:0000313" key="5">
    <source>
        <dbReference type="Proteomes" id="UP001187192"/>
    </source>
</evidence>